<evidence type="ECO:0000313" key="1">
    <source>
        <dbReference type="EMBL" id="MBP1921904.1"/>
    </source>
</evidence>
<organism evidence="1 2">
    <name type="scientific">Halorubrum alkaliphilum</name>
    <dbReference type="NCBI Taxonomy" id="261290"/>
    <lineage>
        <taxon>Archaea</taxon>
        <taxon>Methanobacteriati</taxon>
        <taxon>Methanobacteriota</taxon>
        <taxon>Stenosarchaea group</taxon>
        <taxon>Halobacteria</taxon>
        <taxon>Halobacteriales</taxon>
        <taxon>Haloferacaceae</taxon>
        <taxon>Halorubrum</taxon>
    </lineage>
</organism>
<sequence length="172" mass="20346">MTLGMTHVRETINKRTTNGCKATLVFDTGGPVGSNHLMIVKPIDAKSDWLINRWFYFSEQTEAYMWNFAEKISTDKEYRRQSREETADWKRVDNLYEPLARRLYQELSRSERSDFPVMNDHSRSDSEKLESLCEELFEEIKRIVRQGADQHPETIYDEKEAELRQWLADGSE</sequence>
<accession>A0A8T4GBU3</accession>
<proteinExistence type="predicted"/>
<comment type="caution">
    <text evidence="1">The sequence shown here is derived from an EMBL/GenBank/DDBJ whole genome shotgun (WGS) entry which is preliminary data.</text>
</comment>
<name>A0A8T4GBU3_9EURY</name>
<protein>
    <submittedName>
        <fullName evidence="1">Uncharacterized protein</fullName>
    </submittedName>
</protein>
<dbReference type="EMBL" id="JAGGKQ010000004">
    <property type="protein sequence ID" value="MBP1921904.1"/>
    <property type="molecule type" value="Genomic_DNA"/>
</dbReference>
<dbReference type="RefSeq" id="WP_245202614.1">
    <property type="nucleotide sequence ID" value="NZ_JAGGKQ010000004.1"/>
</dbReference>
<reference evidence="1" key="1">
    <citation type="submission" date="2021-03" db="EMBL/GenBank/DDBJ databases">
        <title>Genomic Encyclopedia of Type Strains, Phase IV (KMG-IV): sequencing the most valuable type-strain genomes for metagenomic binning, comparative biology and taxonomic classification.</title>
        <authorList>
            <person name="Goeker M."/>
        </authorList>
    </citation>
    <scope>NUCLEOTIDE SEQUENCE</scope>
    <source>
        <strain evidence="1">DSM 23564</strain>
    </source>
</reference>
<evidence type="ECO:0000313" key="2">
    <source>
        <dbReference type="Proteomes" id="UP000823588"/>
    </source>
</evidence>
<dbReference type="Proteomes" id="UP000823588">
    <property type="component" value="Unassembled WGS sequence"/>
</dbReference>
<gene>
    <name evidence="1" type="ORF">J2751_000901</name>
</gene>
<dbReference type="AlphaFoldDB" id="A0A8T4GBU3"/>
<keyword evidence="2" id="KW-1185">Reference proteome</keyword>